<sequence>MALERCDVEKLAHLAQLGLDDAQLDSSTTALNTILDMINAMQAVDTDTITPLANPLEASQRLRPDTVTESNHRDDYQALAPAVENGLYLVPKVID</sequence>
<dbReference type="Pfam" id="PF02686">
    <property type="entry name" value="GatC"/>
    <property type="match status" value="1"/>
</dbReference>
<proteinExistence type="inferred from homology"/>
<comment type="catalytic activity">
    <reaction evidence="1">
        <text>L-aspartyl-tRNA(Asn) + L-glutamine + ATP + H2O = L-asparaginyl-tRNA(Asn) + L-glutamate + ADP + phosphate + 2 H(+)</text>
        <dbReference type="Rhea" id="RHEA:14513"/>
        <dbReference type="Rhea" id="RHEA-COMP:9674"/>
        <dbReference type="Rhea" id="RHEA-COMP:9677"/>
        <dbReference type="ChEBI" id="CHEBI:15377"/>
        <dbReference type="ChEBI" id="CHEBI:15378"/>
        <dbReference type="ChEBI" id="CHEBI:29985"/>
        <dbReference type="ChEBI" id="CHEBI:30616"/>
        <dbReference type="ChEBI" id="CHEBI:43474"/>
        <dbReference type="ChEBI" id="CHEBI:58359"/>
        <dbReference type="ChEBI" id="CHEBI:78515"/>
        <dbReference type="ChEBI" id="CHEBI:78516"/>
        <dbReference type="ChEBI" id="CHEBI:456216"/>
    </reaction>
</comment>
<dbReference type="GO" id="GO:0006412">
    <property type="term" value="P:translation"/>
    <property type="evidence" value="ECO:0007669"/>
    <property type="project" value="UniProtKB-UniRule"/>
</dbReference>
<dbReference type="AlphaFoldDB" id="A0AAE9VUK1"/>
<dbReference type="InterPro" id="IPR036113">
    <property type="entry name" value="Asp/Glu-ADT_sf_sub_c"/>
</dbReference>
<dbReference type="InterPro" id="IPR003837">
    <property type="entry name" value="GatC"/>
</dbReference>
<dbReference type="SUPFAM" id="SSF141000">
    <property type="entry name" value="Glu-tRNAGln amidotransferase C subunit"/>
    <property type="match status" value="1"/>
</dbReference>
<comment type="subunit">
    <text evidence="1">Heterotrimer of A, B and C subunits.</text>
</comment>
<dbReference type="PANTHER" id="PTHR15004:SF0">
    <property type="entry name" value="GLUTAMYL-TRNA(GLN) AMIDOTRANSFERASE SUBUNIT C, MITOCHONDRIAL"/>
    <property type="match status" value="1"/>
</dbReference>
<dbReference type="Gene3D" id="1.10.20.60">
    <property type="entry name" value="Glu-tRNAGln amidotransferase C subunit, N-terminal domain"/>
    <property type="match status" value="1"/>
</dbReference>
<dbReference type="HAMAP" id="MF_00122">
    <property type="entry name" value="GatC"/>
    <property type="match status" value="1"/>
</dbReference>
<dbReference type="GO" id="GO:0050567">
    <property type="term" value="F:glutaminyl-tRNA synthase (glutamine-hydrolyzing) activity"/>
    <property type="evidence" value="ECO:0007669"/>
    <property type="project" value="UniProtKB-UniRule"/>
</dbReference>
<dbReference type="GO" id="GO:0005524">
    <property type="term" value="F:ATP binding"/>
    <property type="evidence" value="ECO:0007669"/>
    <property type="project" value="UniProtKB-KW"/>
</dbReference>
<dbReference type="Proteomes" id="UP001212189">
    <property type="component" value="Chromosome"/>
</dbReference>
<gene>
    <name evidence="1 2" type="primary">gatC</name>
    <name evidence="2" type="ORF">O6P33_12525</name>
</gene>
<reference evidence="2 3" key="1">
    <citation type="submission" date="2022-12" db="EMBL/GenBank/DDBJ databases">
        <title>Coexistence and Characterization of a Novel Tigecycline Resistance gene tet(X) variant and blaNDM-1 in a Pseudomonas caeni Isolate of Chicken Origin.</title>
        <authorList>
            <person name="Lu X."/>
            <person name="Zhang L."/>
            <person name="Li R."/>
            <person name="Wang Z."/>
        </authorList>
    </citation>
    <scope>NUCLEOTIDE SEQUENCE [LARGE SCALE GENOMIC DNA]</scope>
    <source>
        <strain evidence="2 3">CE14</strain>
    </source>
</reference>
<evidence type="ECO:0000256" key="1">
    <source>
        <dbReference type="HAMAP-Rule" id="MF_00122"/>
    </source>
</evidence>
<comment type="similarity">
    <text evidence="1">Belongs to the GatC family.</text>
</comment>
<evidence type="ECO:0000313" key="3">
    <source>
        <dbReference type="Proteomes" id="UP001212189"/>
    </source>
</evidence>
<dbReference type="RefSeq" id="WP_269818101.1">
    <property type="nucleotide sequence ID" value="NZ_CP114976.1"/>
</dbReference>
<dbReference type="GO" id="GO:0006450">
    <property type="term" value="P:regulation of translational fidelity"/>
    <property type="evidence" value="ECO:0007669"/>
    <property type="project" value="InterPro"/>
</dbReference>
<keyword evidence="1" id="KW-0648">Protein biosynthesis</keyword>
<comment type="catalytic activity">
    <reaction evidence="1">
        <text>L-glutamyl-tRNA(Gln) + L-glutamine + ATP + H2O = L-glutaminyl-tRNA(Gln) + L-glutamate + ADP + phosphate + H(+)</text>
        <dbReference type="Rhea" id="RHEA:17521"/>
        <dbReference type="Rhea" id="RHEA-COMP:9681"/>
        <dbReference type="Rhea" id="RHEA-COMP:9684"/>
        <dbReference type="ChEBI" id="CHEBI:15377"/>
        <dbReference type="ChEBI" id="CHEBI:15378"/>
        <dbReference type="ChEBI" id="CHEBI:29985"/>
        <dbReference type="ChEBI" id="CHEBI:30616"/>
        <dbReference type="ChEBI" id="CHEBI:43474"/>
        <dbReference type="ChEBI" id="CHEBI:58359"/>
        <dbReference type="ChEBI" id="CHEBI:78520"/>
        <dbReference type="ChEBI" id="CHEBI:78521"/>
        <dbReference type="ChEBI" id="CHEBI:456216"/>
    </reaction>
</comment>
<keyword evidence="1" id="KW-0547">Nucleotide-binding</keyword>
<accession>A0AAE9VUK1</accession>
<dbReference type="GO" id="GO:0070681">
    <property type="term" value="P:glutaminyl-tRNAGln biosynthesis via transamidation"/>
    <property type="evidence" value="ECO:0007669"/>
    <property type="project" value="TreeGrafter"/>
</dbReference>
<dbReference type="EC" id="6.3.5.-" evidence="1"/>
<protein>
    <recommendedName>
        <fullName evidence="1">Aspartyl/glutamyl-tRNA(Asn/Gln) amidotransferase subunit C</fullName>
        <shortName evidence="1">Asp/Glu-ADT subunit C</shortName>
        <ecNumber evidence="1">6.3.5.-</ecNumber>
    </recommendedName>
</protein>
<keyword evidence="1" id="KW-0436">Ligase</keyword>
<dbReference type="KEGG" id="dce:O6P33_12525"/>
<organism evidence="2 3">
    <name type="scientific">Denitrificimonas caeni</name>
    <dbReference type="NCBI Taxonomy" id="521720"/>
    <lineage>
        <taxon>Bacteria</taxon>
        <taxon>Pseudomonadati</taxon>
        <taxon>Pseudomonadota</taxon>
        <taxon>Gammaproteobacteria</taxon>
        <taxon>Pseudomonadales</taxon>
        <taxon>Pseudomonadaceae</taxon>
        <taxon>Denitrificimonas</taxon>
    </lineage>
</organism>
<dbReference type="EMBL" id="CP114976">
    <property type="protein sequence ID" value="WBE25156.1"/>
    <property type="molecule type" value="Genomic_DNA"/>
</dbReference>
<name>A0AAE9VUK1_9GAMM</name>
<dbReference type="PANTHER" id="PTHR15004">
    <property type="entry name" value="GLUTAMYL-TRNA(GLN) AMIDOTRANSFERASE SUBUNIT C, MITOCHONDRIAL"/>
    <property type="match status" value="1"/>
</dbReference>
<keyword evidence="3" id="KW-1185">Reference proteome</keyword>
<evidence type="ECO:0000313" key="2">
    <source>
        <dbReference type="EMBL" id="WBE25156.1"/>
    </source>
</evidence>
<dbReference type="NCBIfam" id="TIGR00135">
    <property type="entry name" value="gatC"/>
    <property type="match status" value="1"/>
</dbReference>
<keyword evidence="1" id="KW-0067">ATP-binding</keyword>
<comment type="function">
    <text evidence="1">Allows the formation of correctly charged Asn-tRNA(Asn) or Gln-tRNA(Gln) through the transamidation of misacylated Asp-tRNA(Asn) or Glu-tRNA(Gln) in organisms which lack either or both of asparaginyl-tRNA or glutaminyl-tRNA synthetases. The reaction takes place in the presence of glutamine and ATP through an activated phospho-Asp-tRNA(Asn) or phospho-Glu-tRNA(Gln).</text>
</comment>